<name>A0ABR0ER19_ZASCE</name>
<sequence length="266" mass="30232">MDEYFEPEWQLFLVNRLVRKEAMQVFFENNQIVVNDYPKCPLILKRTRAVGEVQALSSLSPEHLTSLSVSFDPRGLCGPYENPILYAEDLRRLQLISTPNTSWATLTEQDRVQHAHDWLSSNMCVSWKHILVHATGTQPELPSALRELQIDVTNCYCRQGCCRVVNSPAWSLAQCRFGKSLKKIEIVGTKTRAERDMFVDALLGSAEDSLAVCQPKLVFKAFDLESRSNELRTLDWDGLDPHLQLGDEEVDLGSRWEQHLLDTAGG</sequence>
<dbReference type="Proteomes" id="UP001305779">
    <property type="component" value="Unassembled WGS sequence"/>
</dbReference>
<comment type="caution">
    <text evidence="1">The sequence shown here is derived from an EMBL/GenBank/DDBJ whole genome shotgun (WGS) entry which is preliminary data.</text>
</comment>
<evidence type="ECO:0000313" key="1">
    <source>
        <dbReference type="EMBL" id="KAK4504049.1"/>
    </source>
</evidence>
<keyword evidence="2" id="KW-1185">Reference proteome</keyword>
<organism evidence="1 2">
    <name type="scientific">Zasmidium cellare</name>
    <name type="common">Wine cellar mold</name>
    <name type="synonym">Racodium cellare</name>
    <dbReference type="NCBI Taxonomy" id="395010"/>
    <lineage>
        <taxon>Eukaryota</taxon>
        <taxon>Fungi</taxon>
        <taxon>Dikarya</taxon>
        <taxon>Ascomycota</taxon>
        <taxon>Pezizomycotina</taxon>
        <taxon>Dothideomycetes</taxon>
        <taxon>Dothideomycetidae</taxon>
        <taxon>Mycosphaerellales</taxon>
        <taxon>Mycosphaerellaceae</taxon>
        <taxon>Zasmidium</taxon>
    </lineage>
</organism>
<accession>A0ABR0ER19</accession>
<proteinExistence type="predicted"/>
<reference evidence="1 2" key="1">
    <citation type="journal article" date="2023" name="G3 (Bethesda)">
        <title>A chromosome-level genome assembly of Zasmidium syzygii isolated from banana leaves.</title>
        <authorList>
            <person name="van Westerhoven A.C."/>
            <person name="Mehrabi R."/>
            <person name="Talebi R."/>
            <person name="Steentjes M.B.F."/>
            <person name="Corcolon B."/>
            <person name="Chong P.A."/>
            <person name="Kema G.H.J."/>
            <person name="Seidl M.F."/>
        </authorList>
    </citation>
    <scope>NUCLEOTIDE SEQUENCE [LARGE SCALE GENOMIC DNA]</scope>
    <source>
        <strain evidence="1 2">P124</strain>
    </source>
</reference>
<evidence type="ECO:0000313" key="2">
    <source>
        <dbReference type="Proteomes" id="UP001305779"/>
    </source>
</evidence>
<dbReference type="EMBL" id="JAXOVC010000003">
    <property type="protein sequence ID" value="KAK4504049.1"/>
    <property type="molecule type" value="Genomic_DNA"/>
</dbReference>
<gene>
    <name evidence="1" type="ORF">PRZ48_004964</name>
</gene>
<protein>
    <submittedName>
        <fullName evidence="1">Uncharacterized protein</fullName>
    </submittedName>
</protein>